<accession>A0A2K2FQC5</accession>
<sequence length="404" mass="46736">MSENYFNLISECRSCRSKNIIEMYKTEYIPVAGIYYDEGSKPLNIKSPMTLLFCEDCGLVQLKETISSNIYSDYNFSGNTMNSYKNHLEKIAGLIVDEWNIKNKHVFEVGASDGALLKYIADKGNNKVAGVEPSKKLCDYAHSLGIDLKNDYFNGDYIRRNPEEKYDCVVVRHVMEHIDDLNDIADSLRKILNEDGLLVVEVPDVEAILTNNLYSNIFHEHLNYFSQVSINRLFARYGFKSVYETKVNIHGGSLLVFYKLRQLDEISNISKEFRNKLKSFAENISKYYSRINRLILDLSRENKIIHGYGASHRTFILLGNAHLHDCIPIIYDSNPFLDNRRLNGFHSLVMNPDTIVNNNPDTIVVFATSYESEIVKDLREKYHYDKQIISLRFEADESNDYKRD</sequence>
<dbReference type="RefSeq" id="WP_103080370.1">
    <property type="nucleotide sequence ID" value="NZ_CP021850.1"/>
</dbReference>
<dbReference type="InterPro" id="IPR013630">
    <property type="entry name" value="Methyltransf_Zn-bd_dom_put"/>
</dbReference>
<dbReference type="Pfam" id="PF08421">
    <property type="entry name" value="Methyltransf_13"/>
    <property type="match status" value="1"/>
</dbReference>
<protein>
    <recommendedName>
        <fullName evidence="5">Methyltransferase</fullName>
    </recommendedName>
</protein>
<keyword evidence="4" id="KW-1185">Reference proteome</keyword>
<dbReference type="PANTHER" id="PTHR43861">
    <property type="entry name" value="TRANS-ACONITATE 2-METHYLTRANSFERASE-RELATED"/>
    <property type="match status" value="1"/>
</dbReference>
<dbReference type="AlphaFoldDB" id="A0A2K2FQC5"/>
<dbReference type="OrthoDB" id="9815644at2"/>
<dbReference type="KEGG" id="cthd:CDO33_00695"/>
<evidence type="ECO:0000259" key="2">
    <source>
        <dbReference type="Pfam" id="PF08484"/>
    </source>
</evidence>
<evidence type="ECO:0008006" key="5">
    <source>
        <dbReference type="Google" id="ProtNLM"/>
    </source>
</evidence>
<reference evidence="3 4" key="1">
    <citation type="submission" date="2017-06" db="EMBL/GenBank/DDBJ databases">
        <title>Investigating the central metabolism of Clostridium thermosuccinogenes.</title>
        <authorList>
            <person name="Koendjbiharie J.G."/>
            <person name="van Kranenburg R."/>
        </authorList>
    </citation>
    <scope>NUCLEOTIDE SEQUENCE [LARGE SCALE GENOMIC DNA]</scope>
    <source>
        <strain evidence="3 4">DSM 5806</strain>
    </source>
</reference>
<feature type="domain" description="C-methyltransferase" evidence="2">
    <location>
        <begin position="249"/>
        <end position="385"/>
    </location>
</feature>
<dbReference type="InterPro" id="IPR013691">
    <property type="entry name" value="MeTrfase_14"/>
</dbReference>
<name>A0A2K2FQC5_9CLOT</name>
<comment type="caution">
    <text evidence="3">The sequence shown here is derived from an EMBL/GenBank/DDBJ whole genome shotgun (WGS) entry which is preliminary data.</text>
</comment>
<proteinExistence type="predicted"/>
<dbReference type="Pfam" id="PF08484">
    <property type="entry name" value="Methyltransf_14"/>
    <property type="match status" value="1"/>
</dbReference>
<dbReference type="EMBL" id="NIOJ01000005">
    <property type="protein sequence ID" value="PNU00988.1"/>
    <property type="molecule type" value="Genomic_DNA"/>
</dbReference>
<dbReference type="Gene3D" id="3.40.50.720">
    <property type="entry name" value="NAD(P)-binding Rossmann-like Domain"/>
    <property type="match status" value="1"/>
</dbReference>
<organism evidence="3 4">
    <name type="scientific">Clostridium thermosuccinogenes</name>
    <dbReference type="NCBI Taxonomy" id="84032"/>
    <lineage>
        <taxon>Bacteria</taxon>
        <taxon>Bacillati</taxon>
        <taxon>Bacillota</taxon>
        <taxon>Clostridia</taxon>
        <taxon>Eubacteriales</taxon>
        <taxon>Clostridiaceae</taxon>
        <taxon>Clostridium</taxon>
    </lineage>
</organism>
<feature type="domain" description="Methyltransferase putative zinc binding" evidence="1">
    <location>
        <begin position="12"/>
        <end position="68"/>
    </location>
</feature>
<dbReference type="SUPFAM" id="SSF53335">
    <property type="entry name" value="S-adenosyl-L-methionine-dependent methyltransferases"/>
    <property type="match status" value="1"/>
</dbReference>
<dbReference type="PANTHER" id="PTHR43861:SF5">
    <property type="entry name" value="BLL5978 PROTEIN"/>
    <property type="match status" value="1"/>
</dbReference>
<evidence type="ECO:0000313" key="4">
    <source>
        <dbReference type="Proteomes" id="UP000236151"/>
    </source>
</evidence>
<dbReference type="CDD" id="cd02440">
    <property type="entry name" value="AdoMet_MTases"/>
    <property type="match status" value="1"/>
</dbReference>
<gene>
    <name evidence="3" type="ORF">CDQ84_03685</name>
</gene>
<dbReference type="InterPro" id="IPR029063">
    <property type="entry name" value="SAM-dependent_MTases_sf"/>
</dbReference>
<evidence type="ECO:0000313" key="3">
    <source>
        <dbReference type="EMBL" id="PNU00988.1"/>
    </source>
</evidence>
<dbReference type="Pfam" id="PF13489">
    <property type="entry name" value="Methyltransf_23"/>
    <property type="match status" value="1"/>
</dbReference>
<dbReference type="Gene3D" id="6.20.50.110">
    <property type="entry name" value="Methyltransferase, zinc-binding domain"/>
    <property type="match status" value="1"/>
</dbReference>
<evidence type="ECO:0000259" key="1">
    <source>
        <dbReference type="Pfam" id="PF08421"/>
    </source>
</evidence>
<dbReference type="Proteomes" id="UP000236151">
    <property type="component" value="Unassembled WGS sequence"/>
</dbReference>
<dbReference type="InterPro" id="IPR038576">
    <property type="entry name" value="Methyltransf_Zn-bd_dom_put_sf"/>
</dbReference>
<dbReference type="Gene3D" id="3.40.50.150">
    <property type="entry name" value="Vaccinia Virus protein VP39"/>
    <property type="match status" value="1"/>
</dbReference>